<name>X0WEI0_9ZZZZ</name>
<dbReference type="GO" id="GO:0008237">
    <property type="term" value="F:metallopeptidase activity"/>
    <property type="evidence" value="ECO:0007669"/>
    <property type="project" value="UniProtKB-KW"/>
</dbReference>
<feature type="transmembrane region" description="Helical" evidence="13">
    <location>
        <begin position="145"/>
        <end position="168"/>
    </location>
</feature>
<keyword evidence="4" id="KW-1003">Cell membrane</keyword>
<keyword evidence="8" id="KW-0378">Hydrolase</keyword>
<sequence>TINPLAHLDPLGTAILFMAGFGWGKPVPVNPNLMRSTSPKTGMAMVAAAGPISNLVIAGIAGVPIKLGLVDWHTPFFAWGQSSDYVEWVVASWGVSDYLGLYLSSIIIFGIILALFNLTPLWPLDGFSVAVGILPRDLSLEMERLRAWGPGLLLIFIFGLPILTAGSVNPFFDLLRPAVNGVASLLTGVGDPNVFGY</sequence>
<feature type="transmembrane region" description="Helical" evidence="13">
    <location>
        <begin position="101"/>
        <end position="124"/>
    </location>
</feature>
<keyword evidence="10 13" id="KW-1133">Transmembrane helix</keyword>
<dbReference type="GO" id="GO:0005886">
    <property type="term" value="C:plasma membrane"/>
    <property type="evidence" value="ECO:0007669"/>
    <property type="project" value="UniProtKB-SubCell"/>
</dbReference>
<evidence type="ECO:0000256" key="4">
    <source>
        <dbReference type="ARBA" id="ARBA00022475"/>
    </source>
</evidence>
<evidence type="ECO:0000256" key="10">
    <source>
        <dbReference type="ARBA" id="ARBA00022989"/>
    </source>
</evidence>
<comment type="cofactor">
    <cofactor evidence="1">
        <name>Zn(2+)</name>
        <dbReference type="ChEBI" id="CHEBI:29105"/>
    </cofactor>
</comment>
<dbReference type="InterPro" id="IPR044537">
    <property type="entry name" value="Rip2-like"/>
</dbReference>
<keyword evidence="9" id="KW-0862">Zinc</keyword>
<keyword evidence="5" id="KW-0645">Protease</keyword>
<dbReference type="GO" id="GO:0006508">
    <property type="term" value="P:proteolysis"/>
    <property type="evidence" value="ECO:0007669"/>
    <property type="project" value="UniProtKB-KW"/>
</dbReference>
<dbReference type="InterPro" id="IPR052348">
    <property type="entry name" value="Metallopeptidase_M50B"/>
</dbReference>
<dbReference type="PANTHER" id="PTHR35864">
    <property type="entry name" value="ZINC METALLOPROTEASE MJ0611-RELATED"/>
    <property type="match status" value="1"/>
</dbReference>
<protein>
    <recommendedName>
        <fullName evidence="15">Site-2 protease family protein</fullName>
    </recommendedName>
</protein>
<evidence type="ECO:0000256" key="12">
    <source>
        <dbReference type="ARBA" id="ARBA00023136"/>
    </source>
</evidence>
<keyword evidence="6 13" id="KW-0812">Transmembrane</keyword>
<accession>X0WEI0</accession>
<feature type="transmembrane region" description="Helical" evidence="13">
    <location>
        <begin position="43"/>
        <end position="65"/>
    </location>
</feature>
<evidence type="ECO:0000256" key="6">
    <source>
        <dbReference type="ARBA" id="ARBA00022692"/>
    </source>
</evidence>
<dbReference type="AlphaFoldDB" id="X0WEI0"/>
<keyword evidence="7" id="KW-0479">Metal-binding</keyword>
<dbReference type="EMBL" id="BARS01046418">
    <property type="protein sequence ID" value="GAG29404.1"/>
    <property type="molecule type" value="Genomic_DNA"/>
</dbReference>
<comment type="subcellular location">
    <subcellularLocation>
        <location evidence="2">Cell membrane</location>
        <topology evidence="2">Multi-pass membrane protein</topology>
    </subcellularLocation>
</comment>
<proteinExistence type="inferred from homology"/>
<evidence type="ECO:0000256" key="8">
    <source>
        <dbReference type="ARBA" id="ARBA00022801"/>
    </source>
</evidence>
<dbReference type="GO" id="GO:0046872">
    <property type="term" value="F:metal ion binding"/>
    <property type="evidence" value="ECO:0007669"/>
    <property type="project" value="UniProtKB-KW"/>
</dbReference>
<evidence type="ECO:0000256" key="3">
    <source>
        <dbReference type="ARBA" id="ARBA00007931"/>
    </source>
</evidence>
<feature type="non-terminal residue" evidence="14">
    <location>
        <position position="1"/>
    </location>
</feature>
<keyword evidence="11" id="KW-0482">Metalloprotease</keyword>
<dbReference type="CDD" id="cd06158">
    <property type="entry name" value="S2P-M50_like_1"/>
    <property type="match status" value="1"/>
</dbReference>
<evidence type="ECO:0008006" key="15">
    <source>
        <dbReference type="Google" id="ProtNLM"/>
    </source>
</evidence>
<evidence type="ECO:0000256" key="11">
    <source>
        <dbReference type="ARBA" id="ARBA00023049"/>
    </source>
</evidence>
<evidence type="ECO:0000256" key="5">
    <source>
        <dbReference type="ARBA" id="ARBA00022670"/>
    </source>
</evidence>
<evidence type="ECO:0000256" key="2">
    <source>
        <dbReference type="ARBA" id="ARBA00004651"/>
    </source>
</evidence>
<evidence type="ECO:0000256" key="9">
    <source>
        <dbReference type="ARBA" id="ARBA00022833"/>
    </source>
</evidence>
<evidence type="ECO:0000256" key="13">
    <source>
        <dbReference type="SAM" id="Phobius"/>
    </source>
</evidence>
<comment type="caution">
    <text evidence="14">The sequence shown here is derived from an EMBL/GenBank/DDBJ whole genome shotgun (WGS) entry which is preliminary data.</text>
</comment>
<keyword evidence="12 13" id="KW-0472">Membrane</keyword>
<dbReference type="PANTHER" id="PTHR35864:SF1">
    <property type="entry name" value="ZINC METALLOPROTEASE YWHC-RELATED"/>
    <property type="match status" value="1"/>
</dbReference>
<evidence type="ECO:0000256" key="7">
    <source>
        <dbReference type="ARBA" id="ARBA00022723"/>
    </source>
</evidence>
<reference evidence="14" key="1">
    <citation type="journal article" date="2014" name="Front. Microbiol.">
        <title>High frequency of phylogenetically diverse reductive dehalogenase-homologous genes in deep subseafloor sedimentary metagenomes.</title>
        <authorList>
            <person name="Kawai M."/>
            <person name="Futagami T."/>
            <person name="Toyoda A."/>
            <person name="Takaki Y."/>
            <person name="Nishi S."/>
            <person name="Hori S."/>
            <person name="Arai W."/>
            <person name="Tsubouchi T."/>
            <person name="Morono Y."/>
            <person name="Uchiyama I."/>
            <person name="Ito T."/>
            <person name="Fujiyama A."/>
            <person name="Inagaki F."/>
            <person name="Takami H."/>
        </authorList>
    </citation>
    <scope>NUCLEOTIDE SEQUENCE</scope>
    <source>
        <strain evidence="14">Expedition CK06-06</strain>
    </source>
</reference>
<evidence type="ECO:0000313" key="14">
    <source>
        <dbReference type="EMBL" id="GAG29404.1"/>
    </source>
</evidence>
<gene>
    <name evidence="14" type="ORF">S01H1_69877</name>
</gene>
<evidence type="ECO:0000256" key="1">
    <source>
        <dbReference type="ARBA" id="ARBA00001947"/>
    </source>
</evidence>
<comment type="similarity">
    <text evidence="3">Belongs to the peptidase M50B family.</text>
</comment>
<organism evidence="14">
    <name type="scientific">marine sediment metagenome</name>
    <dbReference type="NCBI Taxonomy" id="412755"/>
    <lineage>
        <taxon>unclassified sequences</taxon>
        <taxon>metagenomes</taxon>
        <taxon>ecological metagenomes</taxon>
    </lineage>
</organism>